<dbReference type="EMBL" id="CP019288">
    <property type="protein sequence ID" value="QHI34988.1"/>
    <property type="molecule type" value="Genomic_DNA"/>
</dbReference>
<accession>A0A7L4ZDY9</accession>
<evidence type="ECO:0000313" key="2">
    <source>
        <dbReference type="Proteomes" id="UP000464657"/>
    </source>
</evidence>
<dbReference type="AlphaFoldDB" id="A0A7L4ZDY9"/>
<keyword evidence="2" id="KW-1185">Reference proteome</keyword>
<organism evidence="1 2">
    <name type="scientific">Kordia antarctica</name>
    <dbReference type="NCBI Taxonomy" id="1218801"/>
    <lineage>
        <taxon>Bacteria</taxon>
        <taxon>Pseudomonadati</taxon>
        <taxon>Bacteroidota</taxon>
        <taxon>Flavobacteriia</taxon>
        <taxon>Flavobacteriales</taxon>
        <taxon>Flavobacteriaceae</taxon>
        <taxon>Kordia</taxon>
    </lineage>
</organism>
<protein>
    <submittedName>
        <fullName evidence="1">Uncharacterized protein</fullName>
    </submittedName>
</protein>
<reference evidence="1 2" key="1">
    <citation type="journal article" date="2013" name="Int. J. Syst. Evol. Microbiol.">
        <title>Kordia antarctica sp. nov., isolated from Antarctic seawater.</title>
        <authorList>
            <person name="Baek K."/>
            <person name="Choi A."/>
            <person name="Kang I."/>
            <person name="Lee K."/>
            <person name="Cho J.C."/>
        </authorList>
    </citation>
    <scope>NUCLEOTIDE SEQUENCE [LARGE SCALE GENOMIC DNA]</scope>
    <source>
        <strain evidence="1 2">IMCC3317</strain>
    </source>
</reference>
<proteinExistence type="predicted"/>
<evidence type="ECO:0000313" key="1">
    <source>
        <dbReference type="EMBL" id="QHI34988.1"/>
    </source>
</evidence>
<name>A0A7L4ZDY9_9FLAO</name>
<dbReference type="KEGG" id="kan:IMCC3317_03340"/>
<dbReference type="Proteomes" id="UP000464657">
    <property type="component" value="Chromosome"/>
</dbReference>
<gene>
    <name evidence="1" type="ORF">IMCC3317_03340</name>
</gene>
<sequence length="131" mass="14629">MLLLVVFFGCKPVHIITITKQKNVSGVPNGTPETNIYITLEVKKSVSIHIISLGLDNLLKNYSIYNLDNGLILKPTDILTKGNYYIQISSKENSFFNDAKEIYVTYSLNGKVNIVKSTIKVSDDLLMKSSN</sequence>